<accession>A0A8K0L7A6</accession>
<organism evidence="2 3">
    <name type="scientific">Elsinoe batatas</name>
    <dbReference type="NCBI Taxonomy" id="2601811"/>
    <lineage>
        <taxon>Eukaryota</taxon>
        <taxon>Fungi</taxon>
        <taxon>Dikarya</taxon>
        <taxon>Ascomycota</taxon>
        <taxon>Pezizomycotina</taxon>
        <taxon>Dothideomycetes</taxon>
        <taxon>Dothideomycetidae</taxon>
        <taxon>Myriangiales</taxon>
        <taxon>Elsinoaceae</taxon>
        <taxon>Elsinoe</taxon>
    </lineage>
</organism>
<feature type="region of interest" description="Disordered" evidence="1">
    <location>
        <begin position="1008"/>
        <end position="1084"/>
    </location>
</feature>
<comment type="caution">
    <text evidence="2">The sequence shown here is derived from an EMBL/GenBank/DDBJ whole genome shotgun (WGS) entry which is preliminary data.</text>
</comment>
<feature type="region of interest" description="Disordered" evidence="1">
    <location>
        <begin position="873"/>
        <end position="901"/>
    </location>
</feature>
<gene>
    <name evidence="2" type="ORF">KVT40_004521</name>
</gene>
<feature type="region of interest" description="Disordered" evidence="1">
    <location>
        <begin position="767"/>
        <end position="795"/>
    </location>
</feature>
<evidence type="ECO:0000313" key="2">
    <source>
        <dbReference type="EMBL" id="KAG8627038.1"/>
    </source>
</evidence>
<feature type="compositionally biased region" description="Acidic residues" evidence="1">
    <location>
        <begin position="728"/>
        <end position="740"/>
    </location>
</feature>
<dbReference type="OrthoDB" id="1744869at2759"/>
<feature type="compositionally biased region" description="Basic and acidic residues" evidence="1">
    <location>
        <begin position="1027"/>
        <end position="1041"/>
    </location>
</feature>
<dbReference type="EMBL" id="JAESVG020000005">
    <property type="protein sequence ID" value="KAG8627038.1"/>
    <property type="molecule type" value="Genomic_DNA"/>
</dbReference>
<feature type="region of interest" description="Disordered" evidence="1">
    <location>
        <begin position="715"/>
        <end position="740"/>
    </location>
</feature>
<reference evidence="2" key="1">
    <citation type="submission" date="2021-07" db="EMBL/GenBank/DDBJ databases">
        <title>Elsinoe batatas strain:CRI-CJ2 Genome sequencing and assembly.</title>
        <authorList>
            <person name="Huang L."/>
        </authorList>
    </citation>
    <scope>NUCLEOTIDE SEQUENCE</scope>
    <source>
        <strain evidence="2">CRI-CJ2</strain>
    </source>
</reference>
<evidence type="ECO:0000313" key="3">
    <source>
        <dbReference type="Proteomes" id="UP000809789"/>
    </source>
</evidence>
<feature type="compositionally biased region" description="Basic and acidic residues" evidence="1">
    <location>
        <begin position="1008"/>
        <end position="1018"/>
    </location>
</feature>
<protein>
    <submittedName>
        <fullName evidence="2">Uncharacterized protein</fullName>
    </submittedName>
</protein>
<dbReference type="AlphaFoldDB" id="A0A8K0L7A6"/>
<sequence length="1153" mass="126228">MFRAGSGARTKRLWLKNDHGSLTGRTQARYVARQAEAPKTGALRKVFHAPRHGDIPINPSNAETTASPGRLAGPMRVEVPFAVDIDSASVAAPPSIFQISKIKLRRHKTKDPARPRYEAILDLDYGTSLSAGSNKQGLGPDQAMAVSQVLNFLPNVMVDESNTSTKSLTVYSSSHGSRLEELIEQLSPLALPETQGEPLYIILVTTKYAADLVAKKDVVPSILARLVPDAIDHESVNAVQALVAVVDKLPTREPLPPMSVARSVRTRTARVLSDDSGLDGISVSVSTSTHYFATETARDNWSADSTRFTHSLEPDKPGTLTFNINPAHSEVLQDLMDSGGKADFHDIKAYSIQIPLAATIFSNGLKSTLILGRYSRGDDGKHFVRQQEQNVQHAQVTLTASPGIGSANVAAINLPLLKLTNSKSVTSCMGNIVREMGPPRDVTEKTTQPASLQLESAVAQYFKALGISPHAMSVWALVVPKDFANSEHEQHRRLATALTPAPSMFDSLPNADNYWQYPGSPLLGLRGLRIDELFAQGVRLVRVTSGGGGWGNKAGLLSFDPDTSYESTAVPFAEALLAPDLDGDSAPVSGLKEIARKGDLVQFHFLPDQVLNPHTPSAPVQIIASRPEEYSVDFGVIPSTVDEPFSAGSDTWKEAGREIKVVVNHFGALSEKGMSLKIRTFDFERSHVVPVDRDTKIDVPYSRFSTRHLPYLSQKQRTRRKVAADRAEAEEEVDEEDEDAMFSAVDAVTAQGSAGGMDAATIRALEEASEAESTATLGDDAPKRKKKPLQGVNLSATPPRRHVMLSSNVLSGNMESIPSPLEAGHIASNTRPRNGKRLFTVRSHARKADEEKHPGTRTRISRKSEVVYRFARPTSLSESKKHESTITTTPAPHNQAESPIYPAASPSATTMAPFLHKIPMSPRTLDIREKLISTPVRMLPSTTLPAFQEREVRGLTRRLGSTTLPASTTLFRRIEHLLTTLPPCPAKWALERAFLRVRSPWRERILEKRNSTRQDDRVAQQPATKPEAYHEAEATDREKARAAHSQRQIQDHRRPTYFEQGKRRPLSGGRVRRYMTDKPDSEDREAIARLNSRVRLARREQGRRELMGFVASEGNGAENQAGVGAGDARSGTEDTFDAGRSSRGRRQGGQIVG</sequence>
<name>A0A8K0L7A6_9PEZI</name>
<keyword evidence="3" id="KW-1185">Reference proteome</keyword>
<dbReference type="Proteomes" id="UP000809789">
    <property type="component" value="Unassembled WGS sequence"/>
</dbReference>
<feature type="compositionally biased region" description="Polar residues" evidence="1">
    <location>
        <begin position="885"/>
        <end position="897"/>
    </location>
</feature>
<feature type="compositionally biased region" description="Basic and acidic residues" evidence="1">
    <location>
        <begin position="1049"/>
        <end position="1062"/>
    </location>
</feature>
<proteinExistence type="predicted"/>
<feature type="compositionally biased region" description="Basic and acidic residues" evidence="1">
    <location>
        <begin position="1074"/>
        <end position="1084"/>
    </location>
</feature>
<feature type="region of interest" description="Disordered" evidence="1">
    <location>
        <begin position="1110"/>
        <end position="1153"/>
    </location>
</feature>
<evidence type="ECO:0000256" key="1">
    <source>
        <dbReference type="SAM" id="MobiDB-lite"/>
    </source>
</evidence>